<evidence type="ECO:0000313" key="2">
    <source>
        <dbReference type="EMBL" id="KOX73836.1"/>
    </source>
</evidence>
<reference evidence="2 3" key="1">
    <citation type="submission" date="2015-07" db="EMBL/GenBank/DDBJ databases">
        <title>The genome of Melipona quadrifasciata.</title>
        <authorList>
            <person name="Pan H."/>
            <person name="Kapheim K."/>
        </authorList>
    </citation>
    <scope>NUCLEOTIDE SEQUENCE [LARGE SCALE GENOMIC DNA]</scope>
    <source>
        <strain evidence="2">0111107301</strain>
        <tissue evidence="2">Whole body</tissue>
    </source>
</reference>
<name>A0A0M9A0G9_9HYME</name>
<feature type="compositionally biased region" description="Basic and acidic residues" evidence="1">
    <location>
        <begin position="326"/>
        <end position="352"/>
    </location>
</feature>
<organism evidence="2 3">
    <name type="scientific">Melipona quadrifasciata</name>
    <dbReference type="NCBI Taxonomy" id="166423"/>
    <lineage>
        <taxon>Eukaryota</taxon>
        <taxon>Metazoa</taxon>
        <taxon>Ecdysozoa</taxon>
        <taxon>Arthropoda</taxon>
        <taxon>Hexapoda</taxon>
        <taxon>Insecta</taxon>
        <taxon>Pterygota</taxon>
        <taxon>Neoptera</taxon>
        <taxon>Endopterygota</taxon>
        <taxon>Hymenoptera</taxon>
        <taxon>Apocrita</taxon>
        <taxon>Aculeata</taxon>
        <taxon>Apoidea</taxon>
        <taxon>Anthophila</taxon>
        <taxon>Apidae</taxon>
        <taxon>Melipona</taxon>
    </lineage>
</organism>
<sequence>MQLKLMLPFVEGLCIELELYIHYFGRDCREAKEEKKKRERRKEQIENGIKSAQSYPVRQFSSIATTKKPKQSANIMHEEQREPVRDTKKRETPWNGEGRQADGKGRRTVEEVINGNEDCSAKCEWATSGDMDGRTDGRVDDDGVWTDGHCTRFLADSVIAHRCNRHQHIQTESCNYDMIVTMQQLLHPTLCVYGKCRVKSADTSRKLLAWTANLISSAGEKKRKNQIEKHSKKFNSLKSHAPQLKPASLSPPFASARVMVAAVRIHPFGPLDSGSSKISLYLEYVSDKLETLFYVQSINALTAKRNVYRQSLHSLQYVFTFRANKKERERKQERGHDEEEVHRYVEREEGRKRERKKKRLGRRQEKYEGRVQQLYNTVEKMQASIYVKINFPSHAGIIGNEKVDKGAKEAVDSPTLDHYANSLPPESSLKREIRRNWNRRQLVSSRFDDTLTSETSDCNNDRAASPAIFVGRKASKEVSAGNTIEGGLMEIKTPYRIPYVSQMAALDGVSYRHQPSFGPLRASFPEDLGRETVEMVVHEKAVEQIAVPLVRGPRIENEQLTDCKFLELEGWLLQPRVVNRVVHVKWSGLCGIKGRVRAGRRHRDDGVDKEYRRSKEPQEQLHGNALSAYVRESFAANTQLLESYPDAIRRTERNTEKEANVGFAGLFAGRRLLYHFIRKRQMSGSPDCLPEDHLKVFDHEYLLSILQFLYTSSRTGYTRSKILGLFYF</sequence>
<accession>A0A0M9A0G9</accession>
<feature type="compositionally biased region" description="Basic and acidic residues" evidence="1">
    <location>
        <begin position="76"/>
        <end position="92"/>
    </location>
</feature>
<feature type="region of interest" description="Disordered" evidence="1">
    <location>
        <begin position="64"/>
        <end position="106"/>
    </location>
</feature>
<evidence type="ECO:0000313" key="3">
    <source>
        <dbReference type="Proteomes" id="UP000053105"/>
    </source>
</evidence>
<dbReference type="Proteomes" id="UP000053105">
    <property type="component" value="Unassembled WGS sequence"/>
</dbReference>
<dbReference type="OrthoDB" id="10649965at2759"/>
<gene>
    <name evidence="2" type="ORF">WN51_13914</name>
</gene>
<proteinExistence type="predicted"/>
<evidence type="ECO:0000256" key="1">
    <source>
        <dbReference type="SAM" id="MobiDB-lite"/>
    </source>
</evidence>
<dbReference type="EMBL" id="KQ435794">
    <property type="protein sequence ID" value="KOX73836.1"/>
    <property type="molecule type" value="Genomic_DNA"/>
</dbReference>
<feature type="region of interest" description="Disordered" evidence="1">
    <location>
        <begin position="326"/>
        <end position="365"/>
    </location>
</feature>
<protein>
    <submittedName>
        <fullName evidence="2">Uncharacterized protein</fullName>
    </submittedName>
</protein>
<dbReference type="AlphaFoldDB" id="A0A0M9A0G9"/>
<keyword evidence="3" id="KW-1185">Reference proteome</keyword>